<dbReference type="AlphaFoldDB" id="A0A0C3LMH1"/>
<dbReference type="Proteomes" id="UP000054248">
    <property type="component" value="Unassembled WGS sequence"/>
</dbReference>
<reference evidence="2 3" key="1">
    <citation type="submission" date="2014-04" db="EMBL/GenBank/DDBJ databases">
        <authorList>
            <consortium name="DOE Joint Genome Institute"/>
            <person name="Kuo A."/>
            <person name="Girlanda M."/>
            <person name="Perotto S."/>
            <person name="Kohler A."/>
            <person name="Nagy L.G."/>
            <person name="Floudas D."/>
            <person name="Copeland A."/>
            <person name="Barry K.W."/>
            <person name="Cichocki N."/>
            <person name="Veneault-Fourrey C."/>
            <person name="LaButti K."/>
            <person name="Lindquist E.A."/>
            <person name="Lipzen A."/>
            <person name="Lundell T."/>
            <person name="Morin E."/>
            <person name="Murat C."/>
            <person name="Sun H."/>
            <person name="Tunlid A."/>
            <person name="Henrissat B."/>
            <person name="Grigoriev I.V."/>
            <person name="Hibbett D.S."/>
            <person name="Martin F."/>
            <person name="Nordberg H.P."/>
            <person name="Cantor M.N."/>
            <person name="Hua S.X."/>
        </authorList>
    </citation>
    <scope>NUCLEOTIDE SEQUENCE [LARGE SCALE GENOMIC DNA]</scope>
    <source>
        <strain evidence="2 3">MUT 4182</strain>
    </source>
</reference>
<gene>
    <name evidence="2" type="ORF">M407DRAFT_27942</name>
</gene>
<dbReference type="OrthoDB" id="2884925at2759"/>
<dbReference type="Pfam" id="PF12937">
    <property type="entry name" value="F-box-like"/>
    <property type="match status" value="1"/>
</dbReference>
<dbReference type="InterPro" id="IPR036047">
    <property type="entry name" value="F-box-like_dom_sf"/>
</dbReference>
<sequence length="355" mass="39646">MNPIDAADQNFAAYDASIMGVDPGGDDLQEPLDQADIQLQQQETSPSNQLALRRKHNATLAVHTLPTEVFLQVIHLYILLHLEDLGAGYYLQIINLSRVCSRWYNVIRNSPPLWTRVRAADSLKLVETTLQRSSSHPLDIILHPTTYVDEIPASLQLFLGAVDTHRDRWRSLDILAPYTWMEGGILAALGEPAPSLEKLSVIDGDTMYCTRKVDLFGGNAPRLTSLTLNGVSIRWDSKVLHKLTLLDLSWIHFSSTDAILHALSHSTQLQILEVERCTTGSMATSSSPSVQLRQLVRLDVDLRNQAATENLLDHIECDAEDAPLYLRSRRKQRGGTPVANYINVDIKEGGPYLLR</sequence>
<dbReference type="PROSITE" id="PS50181">
    <property type="entry name" value="FBOX"/>
    <property type="match status" value="1"/>
</dbReference>
<evidence type="ECO:0000259" key="1">
    <source>
        <dbReference type="PROSITE" id="PS50181"/>
    </source>
</evidence>
<dbReference type="InterPro" id="IPR032675">
    <property type="entry name" value="LRR_dom_sf"/>
</dbReference>
<dbReference type="EMBL" id="KN823107">
    <property type="protein sequence ID" value="KIO22542.1"/>
    <property type="molecule type" value="Genomic_DNA"/>
</dbReference>
<reference evidence="3" key="2">
    <citation type="submission" date="2015-01" db="EMBL/GenBank/DDBJ databases">
        <title>Evolutionary Origins and Diversification of the Mycorrhizal Mutualists.</title>
        <authorList>
            <consortium name="DOE Joint Genome Institute"/>
            <consortium name="Mycorrhizal Genomics Consortium"/>
            <person name="Kohler A."/>
            <person name="Kuo A."/>
            <person name="Nagy L.G."/>
            <person name="Floudas D."/>
            <person name="Copeland A."/>
            <person name="Barry K.W."/>
            <person name="Cichocki N."/>
            <person name="Veneault-Fourrey C."/>
            <person name="LaButti K."/>
            <person name="Lindquist E.A."/>
            <person name="Lipzen A."/>
            <person name="Lundell T."/>
            <person name="Morin E."/>
            <person name="Murat C."/>
            <person name="Riley R."/>
            <person name="Ohm R."/>
            <person name="Sun H."/>
            <person name="Tunlid A."/>
            <person name="Henrissat B."/>
            <person name="Grigoriev I.V."/>
            <person name="Hibbett D.S."/>
            <person name="Martin F."/>
        </authorList>
    </citation>
    <scope>NUCLEOTIDE SEQUENCE [LARGE SCALE GENOMIC DNA]</scope>
    <source>
        <strain evidence="3">MUT 4182</strain>
    </source>
</reference>
<dbReference type="STRING" id="1051891.A0A0C3LMH1"/>
<name>A0A0C3LMH1_9AGAM</name>
<dbReference type="HOGENOM" id="CLU_070403_0_0_1"/>
<protein>
    <recommendedName>
        <fullName evidence="1">F-box domain-containing protein</fullName>
    </recommendedName>
</protein>
<feature type="domain" description="F-box" evidence="1">
    <location>
        <begin position="59"/>
        <end position="117"/>
    </location>
</feature>
<dbReference type="Gene3D" id="3.80.10.10">
    <property type="entry name" value="Ribonuclease Inhibitor"/>
    <property type="match status" value="1"/>
</dbReference>
<evidence type="ECO:0000313" key="2">
    <source>
        <dbReference type="EMBL" id="KIO22542.1"/>
    </source>
</evidence>
<dbReference type="SUPFAM" id="SSF81383">
    <property type="entry name" value="F-box domain"/>
    <property type="match status" value="1"/>
</dbReference>
<dbReference type="InterPro" id="IPR001810">
    <property type="entry name" value="F-box_dom"/>
</dbReference>
<proteinExistence type="predicted"/>
<keyword evidence="3" id="KW-1185">Reference proteome</keyword>
<dbReference type="SUPFAM" id="SSF52047">
    <property type="entry name" value="RNI-like"/>
    <property type="match status" value="1"/>
</dbReference>
<organism evidence="2 3">
    <name type="scientific">Tulasnella calospora MUT 4182</name>
    <dbReference type="NCBI Taxonomy" id="1051891"/>
    <lineage>
        <taxon>Eukaryota</taxon>
        <taxon>Fungi</taxon>
        <taxon>Dikarya</taxon>
        <taxon>Basidiomycota</taxon>
        <taxon>Agaricomycotina</taxon>
        <taxon>Agaricomycetes</taxon>
        <taxon>Cantharellales</taxon>
        <taxon>Tulasnellaceae</taxon>
        <taxon>Tulasnella</taxon>
    </lineage>
</organism>
<accession>A0A0C3LMH1</accession>
<evidence type="ECO:0000313" key="3">
    <source>
        <dbReference type="Proteomes" id="UP000054248"/>
    </source>
</evidence>